<sequence length="399" mass="44323">MPRPVPPSFLPDPPSLPTMPRAVPAVAAAGSAVLCQPVGTVPAAGVVAGAAETTEAPALDVAAATEAIQEREEDAEISLSVNLAGEHTDLGITEGGTKMPKNQKTYKKKSVSVPDSFASIRNKISWFKQNGSTANPMPSDDDLRVELTEYLEDLSQPEFHQDYLSYNKGRMTKCSCLHIFRDPNIRLVCANWLQWSMKRHKALKDQDAIQWVRYTSVLLQGRSKAYLIPYLNVYPGTNNKLTELTSEQHALINHTLLCQNGIALVIQRKTDYWRSIKALAFSTGAAKVDGNVGQKRGFVRNEVVMGHFRAFFCKLENLGEVRATRQVRNISGVANRDVEDEKTIYLPQSMTVRNVYGRYLDELGFGITTYGDGNYVVTWLGEGEQPAYPDLLTFHSLWK</sequence>
<gene>
    <name evidence="1" type="ORF">HJC23_007921</name>
</gene>
<dbReference type="EMBL" id="JABMIG020000331">
    <property type="protein sequence ID" value="KAL3781025.1"/>
    <property type="molecule type" value="Genomic_DNA"/>
</dbReference>
<organism evidence="1 2">
    <name type="scientific">Cyclotella cryptica</name>
    <dbReference type="NCBI Taxonomy" id="29204"/>
    <lineage>
        <taxon>Eukaryota</taxon>
        <taxon>Sar</taxon>
        <taxon>Stramenopiles</taxon>
        <taxon>Ochrophyta</taxon>
        <taxon>Bacillariophyta</taxon>
        <taxon>Coscinodiscophyceae</taxon>
        <taxon>Thalassiosirophycidae</taxon>
        <taxon>Stephanodiscales</taxon>
        <taxon>Stephanodiscaceae</taxon>
        <taxon>Cyclotella</taxon>
    </lineage>
</organism>
<protein>
    <recommendedName>
        <fullName evidence="3">DUSP domain-containing protein</fullName>
    </recommendedName>
</protein>
<proteinExistence type="predicted"/>
<keyword evidence="2" id="KW-1185">Reference proteome</keyword>
<comment type="caution">
    <text evidence="1">The sequence shown here is derived from an EMBL/GenBank/DDBJ whole genome shotgun (WGS) entry which is preliminary data.</text>
</comment>
<evidence type="ECO:0008006" key="3">
    <source>
        <dbReference type="Google" id="ProtNLM"/>
    </source>
</evidence>
<dbReference type="Proteomes" id="UP001516023">
    <property type="component" value="Unassembled WGS sequence"/>
</dbReference>
<evidence type="ECO:0000313" key="2">
    <source>
        <dbReference type="Proteomes" id="UP001516023"/>
    </source>
</evidence>
<accession>A0ABD3NYP4</accession>
<evidence type="ECO:0000313" key="1">
    <source>
        <dbReference type="EMBL" id="KAL3781025.1"/>
    </source>
</evidence>
<dbReference type="AlphaFoldDB" id="A0ABD3NYP4"/>
<name>A0ABD3NYP4_9STRA</name>
<reference evidence="1 2" key="1">
    <citation type="journal article" date="2020" name="G3 (Bethesda)">
        <title>Improved Reference Genome for Cyclotella cryptica CCMP332, a Model for Cell Wall Morphogenesis, Salinity Adaptation, and Lipid Production in Diatoms (Bacillariophyta).</title>
        <authorList>
            <person name="Roberts W.R."/>
            <person name="Downey K.M."/>
            <person name="Ruck E.C."/>
            <person name="Traller J.C."/>
            <person name="Alverson A.J."/>
        </authorList>
    </citation>
    <scope>NUCLEOTIDE SEQUENCE [LARGE SCALE GENOMIC DNA]</scope>
    <source>
        <strain evidence="1 2">CCMP332</strain>
    </source>
</reference>